<keyword evidence="1" id="KW-0347">Helicase</keyword>
<dbReference type="EMBL" id="CP053452">
    <property type="protein sequence ID" value="QJX01099.1"/>
    <property type="molecule type" value="Genomic_DNA"/>
</dbReference>
<dbReference type="RefSeq" id="WP_171475717.1">
    <property type="nucleotide sequence ID" value="NZ_CP053452.2"/>
</dbReference>
<protein>
    <submittedName>
        <fullName evidence="1">DNA or RNA helicases of superfamily II</fullName>
    </submittedName>
</protein>
<keyword evidence="2" id="KW-1185">Reference proteome</keyword>
<dbReference type="AlphaFoldDB" id="A0A6M5Z4C1"/>
<dbReference type="Proteomes" id="UP000503447">
    <property type="component" value="Chromosome"/>
</dbReference>
<dbReference type="GO" id="GO:0004386">
    <property type="term" value="F:helicase activity"/>
    <property type="evidence" value="ECO:0007669"/>
    <property type="project" value="UniProtKB-KW"/>
</dbReference>
<name>A0A6M5Z4C1_9BACT</name>
<dbReference type="KEGG" id="ftj:FTUN_8738"/>
<organism evidence="1 2">
    <name type="scientific">Frigoriglobus tundricola</name>
    <dbReference type="NCBI Taxonomy" id="2774151"/>
    <lineage>
        <taxon>Bacteria</taxon>
        <taxon>Pseudomonadati</taxon>
        <taxon>Planctomycetota</taxon>
        <taxon>Planctomycetia</taxon>
        <taxon>Gemmatales</taxon>
        <taxon>Gemmataceae</taxon>
        <taxon>Frigoriglobus</taxon>
    </lineage>
</organism>
<evidence type="ECO:0000313" key="1">
    <source>
        <dbReference type="EMBL" id="QJX01099.1"/>
    </source>
</evidence>
<keyword evidence="1" id="KW-0378">Hydrolase</keyword>
<accession>A0A6M5Z4C1</accession>
<keyword evidence="1" id="KW-0067">ATP-binding</keyword>
<reference evidence="2" key="1">
    <citation type="submission" date="2020-05" db="EMBL/GenBank/DDBJ databases">
        <title>Frigoriglobus tundricola gen. nov., sp. nov., a psychrotolerant cellulolytic planctomycete of the family Gemmataceae with two divergent copies of 16S rRNA gene.</title>
        <authorList>
            <person name="Kulichevskaya I.S."/>
            <person name="Ivanova A.A."/>
            <person name="Naumoff D.G."/>
            <person name="Beletsky A.V."/>
            <person name="Rijpstra W.I.C."/>
            <person name="Sinninghe Damste J.S."/>
            <person name="Mardanov A.V."/>
            <person name="Ravin N.V."/>
            <person name="Dedysh S.N."/>
        </authorList>
    </citation>
    <scope>NUCLEOTIDE SEQUENCE [LARGE SCALE GENOMIC DNA]</scope>
    <source>
        <strain evidence="2">PL17</strain>
    </source>
</reference>
<gene>
    <name evidence="1" type="ORF">FTUN_8738</name>
</gene>
<dbReference type="Pfam" id="PF20213">
    <property type="entry name" value="DUF6573"/>
    <property type="match status" value="1"/>
</dbReference>
<keyword evidence="1" id="KW-0547">Nucleotide-binding</keyword>
<proteinExistence type="predicted"/>
<sequence>MTEKWTVIDAYTRGQAMADGVLIDVTEVAKETGFRIPVAVTAALWAEYVAVPTGVGDQDERGRLWDVLFMLLVAIRRGRGFGAELRYHLHVRNDNRDGEPPLVELKAVCGPADDGSPCVTVMLPDED</sequence>
<dbReference type="InterPro" id="IPR046480">
    <property type="entry name" value="DUF6573"/>
</dbReference>
<evidence type="ECO:0000313" key="2">
    <source>
        <dbReference type="Proteomes" id="UP000503447"/>
    </source>
</evidence>